<comment type="caution">
    <text evidence="1">The sequence shown here is derived from an EMBL/GenBank/DDBJ whole genome shotgun (WGS) entry which is preliminary data.</text>
</comment>
<protein>
    <recommendedName>
        <fullName evidence="2">YqaJ viral recombinase domain-containing protein</fullName>
    </recommendedName>
</protein>
<dbReference type="EMBL" id="LAZR01007228">
    <property type="protein sequence ID" value="KKM86595.1"/>
    <property type="molecule type" value="Genomic_DNA"/>
</dbReference>
<gene>
    <name evidence="1" type="ORF">LCGC14_1277320</name>
</gene>
<accession>A0A0F9NCU8</accession>
<reference evidence="1" key="1">
    <citation type="journal article" date="2015" name="Nature">
        <title>Complex archaea that bridge the gap between prokaryotes and eukaryotes.</title>
        <authorList>
            <person name="Spang A."/>
            <person name="Saw J.H."/>
            <person name="Jorgensen S.L."/>
            <person name="Zaremba-Niedzwiedzka K."/>
            <person name="Martijn J."/>
            <person name="Lind A.E."/>
            <person name="van Eijk R."/>
            <person name="Schleper C."/>
            <person name="Guy L."/>
            <person name="Ettema T.J."/>
        </authorList>
    </citation>
    <scope>NUCLEOTIDE SEQUENCE</scope>
</reference>
<proteinExistence type="predicted"/>
<sequence length="225" mass="26162">MRHYVEQRSREWFELRIGRVTSTRLKTVAHGTLAAQTKLLDEMQWEVDHREEAIDKSMEGFGYKTPASIKLGKEREDWLIARYQIIRQKQWGKPVKIDQPGFVVHPTIPEFASTPDWLLPDRSCEGKTRVDHTKHEFAIKRGLLPEDKDQVYCQMMTGGFALADYVSYCPDYPDLCARIVIVEVELDLIYSNFLYAELNRFLKHFRAGTRPTVPQGHSGVPNFFD</sequence>
<evidence type="ECO:0000313" key="1">
    <source>
        <dbReference type="EMBL" id="KKM86595.1"/>
    </source>
</evidence>
<evidence type="ECO:0008006" key="2">
    <source>
        <dbReference type="Google" id="ProtNLM"/>
    </source>
</evidence>
<name>A0A0F9NCU8_9ZZZZ</name>
<dbReference type="InterPro" id="IPR011335">
    <property type="entry name" value="Restrct_endonuc-II-like"/>
</dbReference>
<organism evidence="1">
    <name type="scientific">marine sediment metagenome</name>
    <dbReference type="NCBI Taxonomy" id="412755"/>
    <lineage>
        <taxon>unclassified sequences</taxon>
        <taxon>metagenomes</taxon>
        <taxon>ecological metagenomes</taxon>
    </lineage>
</organism>
<dbReference type="Gene3D" id="3.90.320.10">
    <property type="match status" value="1"/>
</dbReference>
<dbReference type="InterPro" id="IPR011604">
    <property type="entry name" value="PDDEXK-like_dom_sf"/>
</dbReference>
<dbReference type="SUPFAM" id="SSF52980">
    <property type="entry name" value="Restriction endonuclease-like"/>
    <property type="match status" value="1"/>
</dbReference>
<dbReference type="AlphaFoldDB" id="A0A0F9NCU8"/>